<evidence type="ECO:0000256" key="4">
    <source>
        <dbReference type="ARBA" id="ARBA00022650"/>
    </source>
</evidence>
<dbReference type="PANTHER" id="PTHR11645">
    <property type="entry name" value="PYRROLINE-5-CARBOXYLATE REDUCTASE"/>
    <property type="match status" value="1"/>
</dbReference>
<dbReference type="GeneID" id="100376525"/>
<dbReference type="InterPro" id="IPR029036">
    <property type="entry name" value="P5CR_dimer"/>
</dbReference>
<reference evidence="8" key="1">
    <citation type="submission" date="2025-08" db="UniProtKB">
        <authorList>
            <consortium name="RefSeq"/>
        </authorList>
    </citation>
    <scope>IDENTIFICATION</scope>
    <source>
        <tissue evidence="8">Testes</tissue>
    </source>
</reference>
<dbReference type="PIRSF" id="PIRSF000193">
    <property type="entry name" value="Pyrrol-5-carb_rd"/>
    <property type="match status" value="1"/>
</dbReference>
<dbReference type="Pfam" id="PF14748">
    <property type="entry name" value="P5CR_dimer"/>
    <property type="match status" value="1"/>
</dbReference>
<feature type="domain" description="Pyrroline-5-carboxylate reductase catalytic N-terminal" evidence="5">
    <location>
        <begin position="3"/>
        <end position="96"/>
    </location>
</feature>
<dbReference type="HAMAP" id="MF_01925">
    <property type="entry name" value="P5C_reductase"/>
    <property type="match status" value="1"/>
</dbReference>
<dbReference type="InterPro" id="IPR028939">
    <property type="entry name" value="P5C_Rdtase_cat_N"/>
</dbReference>
<keyword evidence="7" id="KW-1185">Reference proteome</keyword>
<evidence type="ECO:0000256" key="1">
    <source>
        <dbReference type="ARBA" id="ARBA00005205"/>
    </source>
</evidence>
<evidence type="ECO:0000256" key="3">
    <source>
        <dbReference type="ARBA" id="ARBA00012855"/>
    </source>
</evidence>
<comment type="pathway">
    <text evidence="1">Amino-acid biosynthesis; L-proline biosynthesis; L-proline from L-glutamate 5-semialdehyde: step 1/1.</text>
</comment>
<name>A0ABM0GSG8_SACKO</name>
<dbReference type="PANTHER" id="PTHR11645:SF62">
    <property type="entry name" value="PYRROLINE-5-CARBOXYLATE REDUCTASE"/>
    <property type="match status" value="1"/>
</dbReference>
<comment type="similarity">
    <text evidence="2">Belongs to the pyrroline-5-carboxylate reductase family.</text>
</comment>
<protein>
    <recommendedName>
        <fullName evidence="3">pyrroline-5-carboxylate reductase</fullName>
        <ecNumber evidence="3">1.5.1.2</ecNumber>
    </recommendedName>
</protein>
<evidence type="ECO:0000313" key="7">
    <source>
        <dbReference type="Proteomes" id="UP000694865"/>
    </source>
</evidence>
<dbReference type="EC" id="1.5.1.2" evidence="3"/>
<dbReference type="RefSeq" id="XP_002736390.1">
    <property type="nucleotide sequence ID" value="XM_002736344.2"/>
</dbReference>
<sequence>MPIAIVGAGKIGQAIARGFVRAGLVSADRIISSSPSRECLTEMGRLGVRTTYDNMDAVKPSNIVFLAVKPNIMPAVLDEIAPVINERHLVVSLAAGITIDFLEQKLPANARVIRVMCNTPCIVGEGATVFSRGSAAKQTDSIIVQKFFTSLGFCDEGDESILDAVTGVSGSGPAYAFCAIDAIADGGVKMGLPRHLSIKLAAQTLLGAAKMVLETESHPMVLKDDVCSPLGTTISAIHKLEQQGFRNCLIDAVEVAALKSKEISVKNQQKTQLKQEYEEDIKSAAFIQ</sequence>
<dbReference type="SUPFAM" id="SSF51735">
    <property type="entry name" value="NAD(P)-binding Rossmann-fold domains"/>
    <property type="match status" value="1"/>
</dbReference>
<dbReference type="Proteomes" id="UP000694865">
    <property type="component" value="Unplaced"/>
</dbReference>
<dbReference type="InterPro" id="IPR000304">
    <property type="entry name" value="Pyrroline-COOH_reductase"/>
</dbReference>
<keyword evidence="4" id="KW-0641">Proline biosynthesis</keyword>
<dbReference type="Gene3D" id="1.10.3730.10">
    <property type="entry name" value="ProC C-terminal domain-like"/>
    <property type="match status" value="1"/>
</dbReference>
<accession>A0ABM0GSG8</accession>
<dbReference type="Pfam" id="PF03807">
    <property type="entry name" value="F420_oxidored"/>
    <property type="match status" value="1"/>
</dbReference>
<feature type="domain" description="Pyrroline-5-carboxylate reductase dimerisation" evidence="6">
    <location>
        <begin position="159"/>
        <end position="262"/>
    </location>
</feature>
<evidence type="ECO:0000259" key="5">
    <source>
        <dbReference type="Pfam" id="PF03807"/>
    </source>
</evidence>
<dbReference type="NCBIfam" id="TIGR00112">
    <property type="entry name" value="proC"/>
    <property type="match status" value="1"/>
</dbReference>
<proteinExistence type="inferred from homology"/>
<evidence type="ECO:0000259" key="6">
    <source>
        <dbReference type="Pfam" id="PF14748"/>
    </source>
</evidence>
<evidence type="ECO:0000256" key="2">
    <source>
        <dbReference type="ARBA" id="ARBA00005525"/>
    </source>
</evidence>
<dbReference type="Gene3D" id="3.40.50.720">
    <property type="entry name" value="NAD(P)-binding Rossmann-like Domain"/>
    <property type="match status" value="1"/>
</dbReference>
<dbReference type="InterPro" id="IPR008927">
    <property type="entry name" value="6-PGluconate_DH-like_C_sf"/>
</dbReference>
<dbReference type="SUPFAM" id="SSF48179">
    <property type="entry name" value="6-phosphogluconate dehydrogenase C-terminal domain-like"/>
    <property type="match status" value="1"/>
</dbReference>
<keyword evidence="4" id="KW-0028">Amino-acid biosynthesis</keyword>
<organism evidence="7 8">
    <name type="scientific">Saccoglossus kowalevskii</name>
    <name type="common">Acorn worm</name>
    <dbReference type="NCBI Taxonomy" id="10224"/>
    <lineage>
        <taxon>Eukaryota</taxon>
        <taxon>Metazoa</taxon>
        <taxon>Hemichordata</taxon>
        <taxon>Enteropneusta</taxon>
        <taxon>Harrimaniidae</taxon>
        <taxon>Saccoglossus</taxon>
    </lineage>
</organism>
<gene>
    <name evidence="8" type="primary">LOC100376525</name>
</gene>
<dbReference type="InterPro" id="IPR036291">
    <property type="entry name" value="NAD(P)-bd_dom_sf"/>
</dbReference>
<evidence type="ECO:0000313" key="8">
    <source>
        <dbReference type="RefSeq" id="XP_002736390.1"/>
    </source>
</evidence>